<dbReference type="GO" id="GO:0071037">
    <property type="term" value="P:nuclear polyadenylation-dependent snRNA catabolic process"/>
    <property type="evidence" value="ECO:0007669"/>
    <property type="project" value="TreeGrafter"/>
</dbReference>
<keyword evidence="6" id="KW-1185">Reference proteome</keyword>
<dbReference type="SUPFAM" id="SSF53098">
    <property type="entry name" value="Ribonuclease H-like"/>
    <property type="match status" value="1"/>
</dbReference>
<proteinExistence type="predicted"/>
<dbReference type="Pfam" id="PF19273">
    <property type="entry name" value="Exportin-5"/>
    <property type="match status" value="1"/>
</dbReference>
<reference evidence="5" key="1">
    <citation type="submission" date="2023-07" db="EMBL/GenBank/DDBJ databases">
        <title>A chromosome-level genome assembly of Lolium multiflorum.</title>
        <authorList>
            <person name="Chen Y."/>
            <person name="Copetti D."/>
            <person name="Kolliker R."/>
            <person name="Studer B."/>
        </authorList>
    </citation>
    <scope>NUCLEOTIDE SEQUENCE</scope>
    <source>
        <strain evidence="5">02402/16</strain>
        <tissue evidence="5">Leaf</tissue>
    </source>
</reference>
<evidence type="ECO:0000256" key="3">
    <source>
        <dbReference type="SAM" id="MobiDB-lite"/>
    </source>
</evidence>
<dbReference type="InterPro" id="IPR045092">
    <property type="entry name" value="Rrp6-like"/>
</dbReference>
<name>A0AAD8QHY9_LOLMU</name>
<dbReference type="GO" id="GO:0071039">
    <property type="term" value="P:nuclear polyadenylation-dependent CUT catabolic process"/>
    <property type="evidence" value="ECO:0007669"/>
    <property type="project" value="TreeGrafter"/>
</dbReference>
<keyword evidence="2" id="KW-0539">Nucleus</keyword>
<dbReference type="Pfam" id="PF01612">
    <property type="entry name" value="DNA_pol_A_exo1"/>
    <property type="match status" value="1"/>
</dbReference>
<evidence type="ECO:0000313" key="5">
    <source>
        <dbReference type="EMBL" id="KAK1602424.1"/>
    </source>
</evidence>
<dbReference type="FunFam" id="1.10.150.80:FF:000001">
    <property type="entry name" value="Putative exosome component 10"/>
    <property type="match status" value="1"/>
</dbReference>
<gene>
    <name evidence="5" type="ORF">QYE76_016757</name>
</gene>
<dbReference type="InterPro" id="IPR010997">
    <property type="entry name" value="HRDC-like_sf"/>
</dbReference>
<evidence type="ECO:0000259" key="4">
    <source>
        <dbReference type="PROSITE" id="PS50967"/>
    </source>
</evidence>
<dbReference type="GO" id="GO:0000467">
    <property type="term" value="P:exonucleolytic trimming to generate mature 3'-end of 5.8S rRNA from tricistronic rRNA transcript (SSU-rRNA, 5.8S rRNA, LSU-rRNA)"/>
    <property type="evidence" value="ECO:0007669"/>
    <property type="project" value="InterPro"/>
</dbReference>
<dbReference type="Proteomes" id="UP001231189">
    <property type="component" value="Unassembled WGS sequence"/>
</dbReference>
<dbReference type="InterPro" id="IPR044876">
    <property type="entry name" value="HRDC_dom_sf"/>
</dbReference>
<dbReference type="InterPro" id="IPR036397">
    <property type="entry name" value="RNaseH_sf"/>
</dbReference>
<dbReference type="PANTHER" id="PTHR12124:SF47">
    <property type="entry name" value="EXOSOME COMPONENT 10"/>
    <property type="match status" value="1"/>
</dbReference>
<dbReference type="SMART" id="SM00474">
    <property type="entry name" value="35EXOc"/>
    <property type="match status" value="1"/>
</dbReference>
<dbReference type="Gene3D" id="3.30.420.10">
    <property type="entry name" value="Ribonuclease H-like superfamily/Ribonuclease H"/>
    <property type="match status" value="1"/>
</dbReference>
<dbReference type="PROSITE" id="PS50967">
    <property type="entry name" value="HRDC"/>
    <property type="match status" value="1"/>
</dbReference>
<dbReference type="GO" id="GO:0000175">
    <property type="term" value="F:3'-5'-RNA exonuclease activity"/>
    <property type="evidence" value="ECO:0007669"/>
    <property type="project" value="InterPro"/>
</dbReference>
<dbReference type="Pfam" id="PF00570">
    <property type="entry name" value="HRDC"/>
    <property type="match status" value="1"/>
</dbReference>
<feature type="domain" description="HRDC" evidence="4">
    <location>
        <begin position="374"/>
        <end position="454"/>
    </location>
</feature>
<dbReference type="GO" id="GO:0000176">
    <property type="term" value="C:nuclear exosome (RNase complex)"/>
    <property type="evidence" value="ECO:0007669"/>
    <property type="project" value="TreeGrafter"/>
</dbReference>
<dbReference type="SUPFAM" id="SSF47819">
    <property type="entry name" value="HRDC-like"/>
    <property type="match status" value="1"/>
</dbReference>
<dbReference type="GO" id="GO:0071040">
    <property type="term" value="P:nuclear polyadenylation-dependent antisense transcript catabolic process"/>
    <property type="evidence" value="ECO:0007669"/>
    <property type="project" value="TreeGrafter"/>
</dbReference>
<sequence length="1211" mass="140464">MFAVDTGEVNRARARRAQELQQEAEARDRRQVACSKKEKKKKKKKMAIARRAQAYLSGKKEAEMHMSEEVFWTGEAFGGSGRKKAPSTPIPRPQDVYHIVVDNTNKPFEHALLEKSPDAGAPARPTHPLEKLPVEQLFDRRVPQSPPLKPPELSDTPFTFVQDRKTLNKLVRKLKNATEFAVNVEYNHFRSFQGLTCLMQISTRTEDFIVDTLKLRKYLGERLREAFQDPTKKKVMYGTTRDIMWLQRDFGIYICNLFDIGQASRILQMGHVSLEYLLLSFCGVIAKKRCQRADWRQRPLPDRMTKCAREVTHYLLYIYDLMRLRLMNESSGENDLLLEVCKCSNEICLQLYEKEPPTDKSYLHIHGLKDNELSARQLAVFAGLYQWRDSVARIEDESTAYILPNKTLLEIAKQIPVTARRFKRTVEAKNKFLDHHLGHVITIIRNAVANSDSFENIAEQLKKERLEELMVADTKSSSEDTETITAVDADNNESNSHSSDEPALVPGFSSEQGHVPKAPFFTLIVDGSLDCSAICGTLKKVLKWMGFDQLTMVIMYKIIPFMKSCPEELRPKLVHEILEPVFHYLHTKLYKSWCALLHDGAVEVPDKIADIFSSKEEANKLGSSLIIQLTRAASELLAVIACPQLYGSSEFLCSKSLVGYVLCHDVLRLQVLSLIYYIFGAWNVDEAKMTLVPLCYKVIEVATATRHDAIISFVKDMIPHLIQWLAFESSLEGTQPGDVIIKDLCYQAFRCVHCPNQDLSCEEKPKDRIYEVFQSWLEQTKLVVGSRKKPMHELEEFVWIWEVEEEFSKYIPGYIDMLHQVNEMDDCLERDSSSPRVLFEKLDPKFVSKYAIGSPSHDYLWAMSAMVKRKMSAMHWQRRNDKMFQFLCLLIDFKPYIQHSSYDDSVVELVEESKAYPDLAEFLRADALEVFCAILFLWEPQFHPMIRKEHKDVLKKILHHVTSLENITFLKPLLPDVRDFPVRLRPYAKNYIDNRNKEYIVAKEQARLHEQFDAHLASGVLDHYLSKGDAGSHGDALKAVLNDSRQFSALDHDLIKLSFERRAELLGRRDQLHLFYKCFQRVTRDAQLRIEVQSLIDQLGRQDFFCIDDDAIDWDQKCCSELVDKFNKQVFTGSDLPKYYVIRGIMDYRAMSRMKDGSCSWCDVFQKVVGKPYDRWIQNIPSFWMDTRYYKHQYYDIIQQPLQKQIWKKEE</sequence>
<feature type="compositionally biased region" description="Basic residues" evidence="3">
    <location>
        <begin position="37"/>
        <end position="46"/>
    </location>
</feature>
<comment type="subcellular location">
    <subcellularLocation>
        <location evidence="1">Nucleus</location>
    </subcellularLocation>
</comment>
<evidence type="ECO:0000256" key="1">
    <source>
        <dbReference type="ARBA" id="ARBA00004123"/>
    </source>
</evidence>
<dbReference type="InterPro" id="IPR002121">
    <property type="entry name" value="HRDC_dom"/>
</dbReference>
<dbReference type="GO" id="GO:0071036">
    <property type="term" value="P:nuclear polyadenylation-dependent snoRNA catabolic process"/>
    <property type="evidence" value="ECO:0007669"/>
    <property type="project" value="TreeGrafter"/>
</dbReference>
<comment type="caution">
    <text evidence="5">The sequence shown here is derived from an EMBL/GenBank/DDBJ whole genome shotgun (WGS) entry which is preliminary data.</text>
</comment>
<dbReference type="FunFam" id="3.30.420.10:FF:000065">
    <property type="entry name" value="Protein RRP6-like 2 isoform A"/>
    <property type="match status" value="1"/>
</dbReference>
<dbReference type="GO" id="GO:0005730">
    <property type="term" value="C:nucleolus"/>
    <property type="evidence" value="ECO:0007669"/>
    <property type="project" value="TreeGrafter"/>
</dbReference>
<dbReference type="GO" id="GO:0080188">
    <property type="term" value="P:gene silencing by siRNA-directed DNA methylation"/>
    <property type="evidence" value="ECO:0007669"/>
    <property type="project" value="UniProtKB-ARBA"/>
</dbReference>
<dbReference type="PANTHER" id="PTHR12124">
    <property type="entry name" value="POLYMYOSITIS/SCLERODERMA AUTOANTIGEN-RELATED"/>
    <property type="match status" value="1"/>
</dbReference>
<dbReference type="InterPro" id="IPR045478">
    <property type="entry name" value="Exportin-5_C"/>
</dbReference>
<accession>A0AAD8QHY9</accession>
<dbReference type="AlphaFoldDB" id="A0AAD8QHY9"/>
<dbReference type="Gene3D" id="1.25.10.10">
    <property type="entry name" value="Leucine-rich Repeat Variant"/>
    <property type="match status" value="1"/>
</dbReference>
<dbReference type="GO" id="GO:0071035">
    <property type="term" value="P:nuclear polyadenylation-dependent rRNA catabolic process"/>
    <property type="evidence" value="ECO:0007669"/>
    <property type="project" value="TreeGrafter"/>
</dbReference>
<dbReference type="GO" id="GO:0071051">
    <property type="term" value="P:poly(A)-dependent snoRNA 3'-end processing"/>
    <property type="evidence" value="ECO:0007669"/>
    <property type="project" value="TreeGrafter"/>
</dbReference>
<dbReference type="Gene3D" id="1.10.150.80">
    <property type="entry name" value="HRDC domain"/>
    <property type="match status" value="1"/>
</dbReference>
<dbReference type="SMART" id="SM00341">
    <property type="entry name" value="HRDC"/>
    <property type="match status" value="1"/>
</dbReference>
<feature type="region of interest" description="Disordered" evidence="3">
    <location>
        <begin position="1"/>
        <end position="46"/>
    </location>
</feature>
<organism evidence="5 6">
    <name type="scientific">Lolium multiflorum</name>
    <name type="common">Italian ryegrass</name>
    <name type="synonym">Lolium perenne subsp. multiflorum</name>
    <dbReference type="NCBI Taxonomy" id="4521"/>
    <lineage>
        <taxon>Eukaryota</taxon>
        <taxon>Viridiplantae</taxon>
        <taxon>Streptophyta</taxon>
        <taxon>Embryophyta</taxon>
        <taxon>Tracheophyta</taxon>
        <taxon>Spermatophyta</taxon>
        <taxon>Magnoliopsida</taxon>
        <taxon>Liliopsida</taxon>
        <taxon>Poales</taxon>
        <taxon>Poaceae</taxon>
        <taxon>BOP clade</taxon>
        <taxon>Pooideae</taxon>
        <taxon>Poodae</taxon>
        <taxon>Poeae</taxon>
        <taxon>Poeae Chloroplast Group 2 (Poeae type)</taxon>
        <taxon>Loliodinae</taxon>
        <taxon>Loliinae</taxon>
        <taxon>Lolium</taxon>
    </lineage>
</organism>
<dbReference type="InterPro" id="IPR002562">
    <property type="entry name" value="3'-5'_exonuclease_dom"/>
</dbReference>
<dbReference type="InterPro" id="IPR011989">
    <property type="entry name" value="ARM-like"/>
</dbReference>
<dbReference type="InterPro" id="IPR012337">
    <property type="entry name" value="RNaseH-like_sf"/>
</dbReference>
<evidence type="ECO:0000313" key="6">
    <source>
        <dbReference type="Proteomes" id="UP001231189"/>
    </source>
</evidence>
<dbReference type="GO" id="GO:0000166">
    <property type="term" value="F:nucleotide binding"/>
    <property type="evidence" value="ECO:0007669"/>
    <property type="project" value="InterPro"/>
</dbReference>
<dbReference type="GO" id="GO:0003727">
    <property type="term" value="F:single-stranded RNA binding"/>
    <property type="evidence" value="ECO:0007669"/>
    <property type="project" value="TreeGrafter"/>
</dbReference>
<dbReference type="GO" id="GO:0071044">
    <property type="term" value="P:histone mRNA catabolic process"/>
    <property type="evidence" value="ECO:0007669"/>
    <property type="project" value="TreeGrafter"/>
</dbReference>
<dbReference type="EMBL" id="JAUUTY010000258">
    <property type="protein sequence ID" value="KAK1602424.1"/>
    <property type="molecule type" value="Genomic_DNA"/>
</dbReference>
<protein>
    <recommendedName>
        <fullName evidence="4">HRDC domain-containing protein</fullName>
    </recommendedName>
</protein>
<evidence type="ECO:0000256" key="2">
    <source>
        <dbReference type="ARBA" id="ARBA00023242"/>
    </source>
</evidence>
<dbReference type="GO" id="GO:0071038">
    <property type="term" value="P:TRAMP-dependent tRNA surveillance pathway"/>
    <property type="evidence" value="ECO:0007669"/>
    <property type="project" value="TreeGrafter"/>
</dbReference>